<dbReference type="EMBL" id="CAJVPL010000119">
    <property type="protein sequence ID" value="CAG8449722.1"/>
    <property type="molecule type" value="Genomic_DNA"/>
</dbReference>
<dbReference type="InterPro" id="IPR014001">
    <property type="entry name" value="Helicase_ATP-bd"/>
</dbReference>
<keyword evidence="2" id="KW-0378">Hydrolase</keyword>
<dbReference type="Gene3D" id="3.40.50.10810">
    <property type="entry name" value="Tandem AAA-ATPase domain"/>
    <property type="match status" value="1"/>
</dbReference>
<evidence type="ECO:0000256" key="2">
    <source>
        <dbReference type="ARBA" id="ARBA00022801"/>
    </source>
</evidence>
<dbReference type="GO" id="GO:0005634">
    <property type="term" value="C:nucleus"/>
    <property type="evidence" value="ECO:0007669"/>
    <property type="project" value="TreeGrafter"/>
</dbReference>
<evidence type="ECO:0000256" key="1">
    <source>
        <dbReference type="ARBA" id="ARBA00022741"/>
    </source>
</evidence>
<reference evidence="5" key="1">
    <citation type="submission" date="2021-06" db="EMBL/GenBank/DDBJ databases">
        <authorList>
            <person name="Kallberg Y."/>
            <person name="Tangrot J."/>
            <person name="Rosling A."/>
        </authorList>
    </citation>
    <scope>NUCLEOTIDE SEQUENCE</scope>
    <source>
        <strain evidence="5">MT106</strain>
    </source>
</reference>
<dbReference type="GO" id="GO:0008094">
    <property type="term" value="F:ATP-dependent activity, acting on DNA"/>
    <property type="evidence" value="ECO:0007669"/>
    <property type="project" value="TreeGrafter"/>
</dbReference>
<dbReference type="GO" id="GO:0016787">
    <property type="term" value="F:hydrolase activity"/>
    <property type="evidence" value="ECO:0007669"/>
    <property type="project" value="UniProtKB-KW"/>
</dbReference>
<name>A0A9N8VH65_9GLOM</name>
<accession>A0A9N8VH65</accession>
<keyword evidence="3" id="KW-0067">ATP-binding</keyword>
<dbReference type="PROSITE" id="PS51192">
    <property type="entry name" value="HELICASE_ATP_BIND_1"/>
    <property type="match status" value="1"/>
</dbReference>
<dbReference type="Proteomes" id="UP000789831">
    <property type="component" value="Unassembled WGS sequence"/>
</dbReference>
<evidence type="ECO:0000256" key="3">
    <source>
        <dbReference type="ARBA" id="ARBA00022840"/>
    </source>
</evidence>
<dbReference type="GO" id="GO:0005524">
    <property type="term" value="F:ATP binding"/>
    <property type="evidence" value="ECO:0007669"/>
    <property type="project" value="UniProtKB-KW"/>
</dbReference>
<dbReference type="PANTHER" id="PTHR45626">
    <property type="entry name" value="TRANSCRIPTION TERMINATION FACTOR 2-RELATED"/>
    <property type="match status" value="1"/>
</dbReference>
<evidence type="ECO:0000313" key="5">
    <source>
        <dbReference type="EMBL" id="CAG8449722.1"/>
    </source>
</evidence>
<keyword evidence="6" id="KW-1185">Reference proteome</keyword>
<dbReference type="OrthoDB" id="2326412at2759"/>
<gene>
    <name evidence="5" type="ORF">AGERDE_LOCUS1651</name>
</gene>
<dbReference type="InterPro" id="IPR027417">
    <property type="entry name" value="P-loop_NTPase"/>
</dbReference>
<dbReference type="InterPro" id="IPR050628">
    <property type="entry name" value="SNF2_RAD54_helicase_TF"/>
</dbReference>
<evidence type="ECO:0000259" key="4">
    <source>
        <dbReference type="PROSITE" id="PS51192"/>
    </source>
</evidence>
<keyword evidence="1" id="KW-0547">Nucleotide-binding</keyword>
<evidence type="ECO:0000313" key="6">
    <source>
        <dbReference type="Proteomes" id="UP000789831"/>
    </source>
</evidence>
<dbReference type="InterPro" id="IPR000330">
    <property type="entry name" value="SNF2_N"/>
</dbReference>
<protein>
    <submittedName>
        <fullName evidence="5">9074_t:CDS:1</fullName>
    </submittedName>
</protein>
<dbReference type="AlphaFoldDB" id="A0A9N8VH65"/>
<sequence length="120" mass="13692">MLPFLVKCEPYLTTTMAKIGGGMKLLQEQELIIIVSKDTFKIDSLLFKKLKKRKETNGVYCVIVDEAHFLRNHQSQQSKSIYALKDAPYKMALTGTPIVNRSPDIFGILKFLNPETYSSY</sequence>
<organism evidence="5 6">
    <name type="scientific">Ambispora gerdemannii</name>
    <dbReference type="NCBI Taxonomy" id="144530"/>
    <lineage>
        <taxon>Eukaryota</taxon>
        <taxon>Fungi</taxon>
        <taxon>Fungi incertae sedis</taxon>
        <taxon>Mucoromycota</taxon>
        <taxon>Glomeromycotina</taxon>
        <taxon>Glomeromycetes</taxon>
        <taxon>Archaeosporales</taxon>
        <taxon>Ambisporaceae</taxon>
        <taxon>Ambispora</taxon>
    </lineage>
</organism>
<dbReference type="GO" id="GO:0006281">
    <property type="term" value="P:DNA repair"/>
    <property type="evidence" value="ECO:0007669"/>
    <property type="project" value="TreeGrafter"/>
</dbReference>
<dbReference type="SUPFAM" id="SSF52540">
    <property type="entry name" value="P-loop containing nucleoside triphosphate hydrolases"/>
    <property type="match status" value="1"/>
</dbReference>
<comment type="caution">
    <text evidence="5">The sequence shown here is derived from an EMBL/GenBank/DDBJ whole genome shotgun (WGS) entry which is preliminary data.</text>
</comment>
<proteinExistence type="predicted"/>
<feature type="domain" description="Helicase ATP-binding" evidence="4">
    <location>
        <begin position="33"/>
        <end position="115"/>
    </location>
</feature>
<dbReference type="Pfam" id="PF00176">
    <property type="entry name" value="SNF2-rel_dom"/>
    <property type="match status" value="1"/>
</dbReference>
<dbReference type="InterPro" id="IPR038718">
    <property type="entry name" value="SNF2-like_sf"/>
</dbReference>